<dbReference type="AlphaFoldDB" id="A0A7W3IGQ7"/>
<proteinExistence type="predicted"/>
<dbReference type="EMBL" id="JACGXS010000001">
    <property type="protein sequence ID" value="MBA8680481.1"/>
    <property type="molecule type" value="Genomic_DNA"/>
</dbReference>
<evidence type="ECO:0000313" key="2">
    <source>
        <dbReference type="Proteomes" id="UP000547058"/>
    </source>
</evidence>
<evidence type="ECO:0000313" key="1">
    <source>
        <dbReference type="EMBL" id="MBA8680481.1"/>
    </source>
</evidence>
<dbReference type="Proteomes" id="UP000547058">
    <property type="component" value="Unassembled WGS sequence"/>
</dbReference>
<reference evidence="1 2" key="1">
    <citation type="submission" date="2020-08" db="EMBL/GenBank/DDBJ databases">
        <title>Stenotrophomonas tumulicola JCM 30961.</title>
        <authorList>
            <person name="Deng Y."/>
        </authorList>
    </citation>
    <scope>NUCLEOTIDE SEQUENCE [LARGE SCALE GENOMIC DNA]</scope>
    <source>
        <strain evidence="1 2">JCM 30961</strain>
    </source>
</reference>
<comment type="caution">
    <text evidence="1">The sequence shown here is derived from an EMBL/GenBank/DDBJ whole genome shotgun (WGS) entry which is preliminary data.</text>
</comment>
<dbReference type="RefSeq" id="WP_182337669.1">
    <property type="nucleotide sequence ID" value="NZ_JACGXS010000001.1"/>
</dbReference>
<dbReference type="InterPro" id="IPR007499">
    <property type="entry name" value="ERF_bacteria_virus"/>
</dbReference>
<sequence>MSEIVTITADSAQPTGLQAALQQALMLPEQGVERLERMWEMHKEMQDRDAAREYAAAMKRTQSRMPNIQKRGNNPQTKSAYALLEDINRAITPIYTEEGFSLSFGTVKSDLPDHVGIVCDVLHDGGHSRTYHYDAPIDNAGINGSLNKTLTHGRGSAISYGQRYLIKMIFNLTIGGEDDDGNGSSGGGIDPVALQWIAVADALKTHEDYKASKAKVLAAYGGKAANLPGPVREAYNRANEATKPKD</sequence>
<name>A0A7W3IGQ7_9GAMM</name>
<dbReference type="Pfam" id="PF04404">
    <property type="entry name" value="ERF"/>
    <property type="match status" value="1"/>
</dbReference>
<keyword evidence="2" id="KW-1185">Reference proteome</keyword>
<organism evidence="1 2">
    <name type="scientific">Stenotrophomonas tumulicola</name>
    <dbReference type="NCBI Taxonomy" id="1685415"/>
    <lineage>
        <taxon>Bacteria</taxon>
        <taxon>Pseudomonadati</taxon>
        <taxon>Pseudomonadota</taxon>
        <taxon>Gammaproteobacteria</taxon>
        <taxon>Lysobacterales</taxon>
        <taxon>Lysobacteraceae</taxon>
        <taxon>Stenotrophomonas</taxon>
    </lineage>
</organism>
<accession>A0A7W3IGQ7</accession>
<gene>
    <name evidence="1" type="ORF">H4O11_01495</name>
</gene>
<protein>
    <submittedName>
        <fullName evidence="1">ERF family protein</fullName>
    </submittedName>
</protein>